<dbReference type="AlphaFoldDB" id="A0A336MK65"/>
<protein>
    <recommendedName>
        <fullName evidence="3">Gamma-glutamylcyclotransferase family protein</fullName>
    </recommendedName>
</protein>
<dbReference type="GO" id="GO:0005829">
    <property type="term" value="C:cytosol"/>
    <property type="evidence" value="ECO:0007669"/>
    <property type="project" value="TreeGrafter"/>
</dbReference>
<evidence type="ECO:0000313" key="5">
    <source>
        <dbReference type="EMBL" id="SSX10159.1"/>
    </source>
</evidence>
<proteinExistence type="inferred from homology"/>
<comment type="similarity">
    <text evidence="1 3">Belongs to the gamma-glutamylcyclotransferase family.</text>
</comment>
<accession>A0A336MK65</accession>
<reference evidence="5" key="1">
    <citation type="submission" date="2018-04" db="EMBL/GenBank/DDBJ databases">
        <authorList>
            <person name="Go L.Y."/>
            <person name="Mitchell J.A."/>
        </authorList>
    </citation>
    <scope>NUCLEOTIDE SEQUENCE</scope>
    <source>
        <tissue evidence="5">Whole organism</tissue>
    </source>
</reference>
<dbReference type="VEuPathDB" id="VectorBase:CSON001837"/>
<evidence type="ECO:0000256" key="2">
    <source>
        <dbReference type="PIRSR" id="PIRSR639126-1"/>
    </source>
</evidence>
<gene>
    <name evidence="6" type="primary">CSON001837</name>
</gene>
<dbReference type="CDD" id="cd06661">
    <property type="entry name" value="GGCT_like"/>
    <property type="match status" value="1"/>
</dbReference>
<dbReference type="Gene3D" id="3.10.490.10">
    <property type="entry name" value="Gamma-glutamyl cyclotransferase-like"/>
    <property type="match status" value="1"/>
</dbReference>
<feature type="domain" description="Gamma-glutamylcyclotransferase AIG2-like" evidence="4">
    <location>
        <begin position="29"/>
        <end position="154"/>
    </location>
</feature>
<dbReference type="InterPro" id="IPR036568">
    <property type="entry name" value="GGCT-like_sf"/>
</dbReference>
<dbReference type="Pfam" id="PF06094">
    <property type="entry name" value="GGACT"/>
    <property type="match status" value="1"/>
</dbReference>
<dbReference type="EMBL" id="UFQT01001296">
    <property type="protein sequence ID" value="SSX29881.1"/>
    <property type="molecule type" value="Genomic_DNA"/>
</dbReference>
<dbReference type="OMA" id="NEKLECW"/>
<dbReference type="GO" id="GO:0061929">
    <property type="term" value="F:gamma-glutamylaminecyclotransferase activity"/>
    <property type="evidence" value="ECO:0007669"/>
    <property type="project" value="InterPro"/>
</dbReference>
<dbReference type="InterPro" id="IPR013024">
    <property type="entry name" value="GGCT-like"/>
</dbReference>
<sequence length="181" mass="20988">MLLSSVIHRHSTNTENSDEIPFKSTLKRVFLYGTLKTGEKNHHLLQCNGNGISKFMCKAITCIKMPLVVATHYNIPFLLNKPGVGYNVKGEIYEVDDQMLKVLDRLEDVGNFYDRETIIFDVLDSNHKESVEAFVYVLNKYPAGLLNESMMSDYRHCHVKRYISPKDRRHGTSKELLWKEY</sequence>
<dbReference type="InterPro" id="IPR039126">
    <property type="entry name" value="GGACT"/>
</dbReference>
<dbReference type="PANTHER" id="PTHR12510">
    <property type="entry name" value="TROPONIN C-AKIN-1 PROTEIN"/>
    <property type="match status" value="1"/>
</dbReference>
<evidence type="ECO:0000256" key="3">
    <source>
        <dbReference type="RuleBase" id="RU367036"/>
    </source>
</evidence>
<evidence type="ECO:0000259" key="4">
    <source>
        <dbReference type="Pfam" id="PF06094"/>
    </source>
</evidence>
<organism evidence="6">
    <name type="scientific">Culicoides sonorensis</name>
    <name type="common">Biting midge</name>
    <dbReference type="NCBI Taxonomy" id="179676"/>
    <lineage>
        <taxon>Eukaryota</taxon>
        <taxon>Metazoa</taxon>
        <taxon>Ecdysozoa</taxon>
        <taxon>Arthropoda</taxon>
        <taxon>Hexapoda</taxon>
        <taxon>Insecta</taxon>
        <taxon>Pterygota</taxon>
        <taxon>Neoptera</taxon>
        <taxon>Endopterygota</taxon>
        <taxon>Diptera</taxon>
        <taxon>Nematocera</taxon>
        <taxon>Chironomoidea</taxon>
        <taxon>Ceratopogonidae</taxon>
        <taxon>Ceratopogoninae</taxon>
        <taxon>Culicoides</taxon>
        <taxon>Monoculicoides</taxon>
    </lineage>
</organism>
<feature type="active site" description="Proton acceptor" evidence="2">
    <location>
        <position position="107"/>
    </location>
</feature>
<dbReference type="EMBL" id="UFQS01001296">
    <property type="protein sequence ID" value="SSX10159.1"/>
    <property type="molecule type" value="Genomic_DNA"/>
</dbReference>
<evidence type="ECO:0000256" key="1">
    <source>
        <dbReference type="ARBA" id="ARBA00008861"/>
    </source>
</evidence>
<reference evidence="6" key="2">
    <citation type="submission" date="2018-07" db="EMBL/GenBank/DDBJ databases">
        <authorList>
            <person name="Quirk P.G."/>
            <person name="Krulwich T.A."/>
        </authorList>
    </citation>
    <scope>NUCLEOTIDE SEQUENCE</scope>
</reference>
<evidence type="ECO:0000313" key="6">
    <source>
        <dbReference type="EMBL" id="SSX29881.1"/>
    </source>
</evidence>
<dbReference type="InterPro" id="IPR009288">
    <property type="entry name" value="AIG2-like_dom"/>
</dbReference>
<dbReference type="PANTHER" id="PTHR12510:SF18">
    <property type="entry name" value="TROPONIN C-AKIN-1 PROTEIN"/>
    <property type="match status" value="1"/>
</dbReference>
<name>A0A336MK65_CULSO</name>
<dbReference type="SUPFAM" id="SSF110857">
    <property type="entry name" value="Gamma-glutamyl cyclotransferase-like"/>
    <property type="match status" value="1"/>
</dbReference>